<comment type="caution">
    <text evidence="1">The sequence shown here is derived from an EMBL/GenBank/DDBJ whole genome shotgun (WGS) entry which is preliminary data.</text>
</comment>
<reference evidence="2" key="1">
    <citation type="submission" date="2016-02" db="EMBL/GenBank/DDBJ databases">
        <authorList>
            <person name="Wen L."/>
            <person name="He K."/>
            <person name="Yang H."/>
        </authorList>
    </citation>
    <scope>NUCLEOTIDE SEQUENCE [LARGE SCALE GENOMIC DNA]</scope>
    <source>
        <strain evidence="2">JCM 15929</strain>
    </source>
</reference>
<accession>A0A138AIY2</accession>
<organism evidence="1 2">
    <name type="scientific">Tsukamurella pseudospumae</name>
    <dbReference type="NCBI Taxonomy" id="239498"/>
    <lineage>
        <taxon>Bacteria</taxon>
        <taxon>Bacillati</taxon>
        <taxon>Actinomycetota</taxon>
        <taxon>Actinomycetes</taxon>
        <taxon>Mycobacteriales</taxon>
        <taxon>Tsukamurellaceae</taxon>
        <taxon>Tsukamurella</taxon>
    </lineage>
</organism>
<evidence type="ECO:0000313" key="1">
    <source>
        <dbReference type="EMBL" id="KXP10400.1"/>
    </source>
</evidence>
<sequence>MVRGADLVALAVEFFEVGLSVEAGTPVIRAVDETAARMIVGFSYQHGQEAAQFVTDPGGPATYEVVDGFLDRKHPITPPLAALSRPVTPVAYQPARASRLTFRIGPDDRIEFTRTGILAAIRTLEPILPQAARPSGAAGAVSASFDTRPSLLWVGPDLIGRYTGAGLVIAAATAADRRALPAPATRAEAAEVFARNMDLIRNVGGTVRVESGHSLTAGLRDLLGSKRVVQLPGGPRLPIPIPPIRDEWWKHPGAVSLPPRWDETAIEAPYRLVIAPSQDGVWTHADGTVDDGAGGGAVELWHSRLATRVDGAVDEGPRSDRIVRAVWTRDRDLYPNWIETDPPVTPSKDDPFQATGSLTPRDRNCLVRQTSEHWPGIDEPRSVRPVAADRLWLSALGAWLDLHGAWYTKEYSASHLRAKGGLSSILAWDHIAPQGRDQYVRVVYPGYLYPLGHAAALVKVTERQVSGPGQGVDAGPTASLYQRMYIVVSERSRDYPDTPAWPFSRVDLGPATSPPILKPSDEEVFWPRLAETTPVMFDLRTTDRVGREQVLRAPLLWVAESVSPLDGRIGQAYIGADPSWRNIAAHGQRVGFTRDTGSVNPTQALRFTGTAAQGDSVPRLESADITVEAAARLAATPPLTVRYRVPGPEAGDQRDAPWPSAAVSDDVWAVVDAKTAGKPEVISFGTPAAGSDRAGGFVTPNLPARFLSCAKGAVGTPKDALDGSLQDPAAFFAGALPRLFGLVDLAALIAPRSPLPAMVTEQLTAVAALVQQIDRGTALAAQLAADAPGKVLAEANALRAQLESLAGLLSQAVGAGADPKIPELTTAVTDARNALATLLSEPELPLQGCSALKALDGALAAATDIATVINAIGAHPSFRYEFRPTLKTTWKLPTGATVLELEKDGFTLSVTGEVTGNGTVTMRSSAELRNVTLHLIGTEDENFFPLMRVKVKNISFVAGTSGKPEIDVKMGEIAFLGILGFVDRLRRLIPLDGFSDPPFVDVDTSGARAGFTQAIPNLAIGVFNLSNVSLGADVQIPFLGKSLSVGFNFCTRERPFALTVLCLGGGGWFVVRLAPDRLTLLEAGLEATAALAVDFGVASGSISASIGVYLRLEGDGGQLAAYFRMRGEVSVLGLISASIELYLELSYDFHTGKLVGYARITVQVSVAFFSQSVSIECRRQFAGSNGDPTLAEQVLEADRSAPAWDEYWNAFAVEGL</sequence>
<dbReference type="EMBL" id="LSRF01000033">
    <property type="protein sequence ID" value="KXP10400.1"/>
    <property type="molecule type" value="Genomic_DNA"/>
</dbReference>
<dbReference type="STRING" id="239498.AXK60_08105"/>
<evidence type="ECO:0000313" key="2">
    <source>
        <dbReference type="Proteomes" id="UP000070258"/>
    </source>
</evidence>
<dbReference type="Proteomes" id="UP000070258">
    <property type="component" value="Unassembled WGS sequence"/>
</dbReference>
<proteinExistence type="predicted"/>
<protein>
    <submittedName>
        <fullName evidence="1">Uncharacterized protein</fullName>
    </submittedName>
</protein>
<gene>
    <name evidence="1" type="ORF">AXK60_08105</name>
</gene>
<dbReference type="AlphaFoldDB" id="A0A138AIY2"/>
<name>A0A138AIY2_9ACTN</name>